<dbReference type="Proteomes" id="UP001596337">
    <property type="component" value="Unassembled WGS sequence"/>
</dbReference>
<gene>
    <name evidence="2" type="ORF">ACFQGD_29000</name>
</gene>
<keyword evidence="3" id="KW-1185">Reference proteome</keyword>
<feature type="compositionally biased region" description="Low complexity" evidence="1">
    <location>
        <begin position="137"/>
        <end position="164"/>
    </location>
</feature>
<protein>
    <submittedName>
        <fullName evidence="2">Uncharacterized protein</fullName>
    </submittedName>
</protein>
<evidence type="ECO:0000313" key="2">
    <source>
        <dbReference type="EMBL" id="MFC6871168.1"/>
    </source>
</evidence>
<feature type="region of interest" description="Disordered" evidence="1">
    <location>
        <begin position="130"/>
        <end position="165"/>
    </location>
</feature>
<evidence type="ECO:0000256" key="1">
    <source>
        <dbReference type="SAM" id="MobiDB-lite"/>
    </source>
</evidence>
<sequence length="200" mass="22556">MRPKTDVELARGLLASLRPDSIGDGWNHPGTTVAARVDFARRFHACSWGRFGEDVITAAAKNVTGCRWCVAQASAKAYGRERPRYSKATALLLGEPCRKCVNAWRERVAAFAARVEARRKIERQRHALVSAMKAQRRAQSTTTHATTPTRRRSTAATRSATTQAFSIRGQHGNRCACDRCVAEHYDAHQWRRLVQERRQR</sequence>
<reference evidence="3" key="1">
    <citation type="journal article" date="2019" name="Int. J. Syst. Evol. Microbiol.">
        <title>The Global Catalogue of Microorganisms (GCM) 10K type strain sequencing project: providing services to taxonomists for standard genome sequencing and annotation.</title>
        <authorList>
            <consortium name="The Broad Institute Genomics Platform"/>
            <consortium name="The Broad Institute Genome Sequencing Center for Infectious Disease"/>
            <person name="Wu L."/>
            <person name="Ma J."/>
        </authorList>
    </citation>
    <scope>NUCLEOTIDE SEQUENCE [LARGE SCALE GENOMIC DNA]</scope>
    <source>
        <strain evidence="3">KCTC 32255</strain>
    </source>
</reference>
<organism evidence="2 3">
    <name type="scientific">Haloechinothrix salitolerans</name>
    <dbReference type="NCBI Taxonomy" id="926830"/>
    <lineage>
        <taxon>Bacteria</taxon>
        <taxon>Bacillati</taxon>
        <taxon>Actinomycetota</taxon>
        <taxon>Actinomycetes</taxon>
        <taxon>Pseudonocardiales</taxon>
        <taxon>Pseudonocardiaceae</taxon>
        <taxon>Haloechinothrix</taxon>
    </lineage>
</organism>
<name>A0ABW2C7L0_9PSEU</name>
<dbReference type="EMBL" id="JBHSXX010000001">
    <property type="protein sequence ID" value="MFC6871168.1"/>
    <property type="molecule type" value="Genomic_DNA"/>
</dbReference>
<evidence type="ECO:0000313" key="3">
    <source>
        <dbReference type="Proteomes" id="UP001596337"/>
    </source>
</evidence>
<dbReference type="RefSeq" id="WP_345400155.1">
    <property type="nucleotide sequence ID" value="NZ_BAABLA010000097.1"/>
</dbReference>
<comment type="caution">
    <text evidence="2">The sequence shown here is derived from an EMBL/GenBank/DDBJ whole genome shotgun (WGS) entry which is preliminary data.</text>
</comment>
<proteinExistence type="predicted"/>
<accession>A0ABW2C7L0</accession>